<gene>
    <name evidence="1" type="ORF">LLUT_LOCUS20965</name>
</gene>
<keyword evidence="2" id="KW-1185">Reference proteome</keyword>
<dbReference type="EMBL" id="CAXHTB010000014">
    <property type="protein sequence ID" value="CAL0319905.1"/>
    <property type="molecule type" value="Genomic_DNA"/>
</dbReference>
<proteinExistence type="predicted"/>
<sequence length="159" mass="18589">MEDRFSGYTLFFCFTIYCLEDPCSYDRLFPPQVAQTSSGLVSIHNKLRRIMCTLMLIGFKRSIRSTLQSHNLTECINYGVNLVKRKRLSLTRLIRVLKGVQLRKIKRRPTKLKCFMKLDKARKRAIGPRQLGSRCGGISNNVINTSKIIWKTTRRIQYR</sequence>
<comment type="caution">
    <text evidence="1">The sequence shown here is derived from an EMBL/GenBank/DDBJ whole genome shotgun (WGS) entry which is preliminary data.</text>
</comment>
<reference evidence="1 2" key="1">
    <citation type="submission" date="2024-03" db="EMBL/GenBank/DDBJ databases">
        <authorList>
            <person name="Martinez-Hernandez J."/>
        </authorList>
    </citation>
    <scope>NUCLEOTIDE SEQUENCE [LARGE SCALE GENOMIC DNA]</scope>
</reference>
<name>A0AAV1XFC0_LUPLU</name>
<dbReference type="Proteomes" id="UP001497480">
    <property type="component" value="Unassembled WGS sequence"/>
</dbReference>
<evidence type="ECO:0000313" key="1">
    <source>
        <dbReference type="EMBL" id="CAL0319905.1"/>
    </source>
</evidence>
<accession>A0AAV1XFC0</accession>
<evidence type="ECO:0000313" key="2">
    <source>
        <dbReference type="Proteomes" id="UP001497480"/>
    </source>
</evidence>
<dbReference type="AlphaFoldDB" id="A0AAV1XFC0"/>
<organism evidence="1 2">
    <name type="scientific">Lupinus luteus</name>
    <name type="common">European yellow lupine</name>
    <dbReference type="NCBI Taxonomy" id="3873"/>
    <lineage>
        <taxon>Eukaryota</taxon>
        <taxon>Viridiplantae</taxon>
        <taxon>Streptophyta</taxon>
        <taxon>Embryophyta</taxon>
        <taxon>Tracheophyta</taxon>
        <taxon>Spermatophyta</taxon>
        <taxon>Magnoliopsida</taxon>
        <taxon>eudicotyledons</taxon>
        <taxon>Gunneridae</taxon>
        <taxon>Pentapetalae</taxon>
        <taxon>rosids</taxon>
        <taxon>fabids</taxon>
        <taxon>Fabales</taxon>
        <taxon>Fabaceae</taxon>
        <taxon>Papilionoideae</taxon>
        <taxon>50 kb inversion clade</taxon>
        <taxon>genistoids sensu lato</taxon>
        <taxon>core genistoids</taxon>
        <taxon>Genisteae</taxon>
        <taxon>Lupinus</taxon>
    </lineage>
</organism>
<protein>
    <submittedName>
        <fullName evidence="1">Uncharacterized protein</fullName>
    </submittedName>
</protein>